<reference evidence="1 2" key="1">
    <citation type="journal article" date="2005" name="Nature">
        <title>The map-based sequence of the rice genome.</title>
        <authorList>
            <consortium name="International rice genome sequencing project (IRGSP)"/>
            <person name="Matsumoto T."/>
            <person name="Wu J."/>
            <person name="Kanamori H."/>
            <person name="Katayose Y."/>
            <person name="Fujisawa M."/>
            <person name="Namiki N."/>
            <person name="Mizuno H."/>
            <person name="Yamamoto K."/>
            <person name="Antonio B.A."/>
            <person name="Baba T."/>
            <person name="Sakata K."/>
            <person name="Nagamura Y."/>
            <person name="Aoki H."/>
            <person name="Arikawa K."/>
            <person name="Arita K."/>
            <person name="Bito T."/>
            <person name="Chiden Y."/>
            <person name="Fujitsuka N."/>
            <person name="Fukunaka R."/>
            <person name="Hamada M."/>
            <person name="Harada C."/>
            <person name="Hayashi A."/>
            <person name="Hijishita S."/>
            <person name="Honda M."/>
            <person name="Hosokawa S."/>
            <person name="Ichikawa Y."/>
            <person name="Idonuma A."/>
            <person name="Iijima M."/>
            <person name="Ikeda M."/>
            <person name="Ikeno M."/>
            <person name="Ito K."/>
            <person name="Ito S."/>
            <person name="Ito T."/>
            <person name="Ito Y."/>
            <person name="Ito Y."/>
            <person name="Iwabuchi A."/>
            <person name="Kamiya K."/>
            <person name="Karasawa W."/>
            <person name="Kurita K."/>
            <person name="Katagiri S."/>
            <person name="Kikuta A."/>
            <person name="Kobayashi H."/>
            <person name="Kobayashi N."/>
            <person name="Machita K."/>
            <person name="Maehara T."/>
            <person name="Masukawa M."/>
            <person name="Mizubayashi T."/>
            <person name="Mukai Y."/>
            <person name="Nagasaki H."/>
            <person name="Nagata Y."/>
            <person name="Naito S."/>
            <person name="Nakashima M."/>
            <person name="Nakama Y."/>
            <person name="Nakamichi Y."/>
            <person name="Nakamura M."/>
            <person name="Meguro A."/>
            <person name="Negishi M."/>
            <person name="Ohta I."/>
            <person name="Ohta T."/>
            <person name="Okamoto M."/>
            <person name="Ono N."/>
            <person name="Saji S."/>
            <person name="Sakaguchi M."/>
            <person name="Sakai K."/>
            <person name="Shibata M."/>
            <person name="Shimokawa T."/>
            <person name="Song J."/>
            <person name="Takazaki Y."/>
            <person name="Terasawa K."/>
            <person name="Tsugane M."/>
            <person name="Tsuji K."/>
            <person name="Ueda S."/>
            <person name="Waki K."/>
            <person name="Yamagata H."/>
            <person name="Yamamoto M."/>
            <person name="Yamamoto S."/>
            <person name="Yamane H."/>
            <person name="Yoshiki S."/>
            <person name="Yoshihara R."/>
            <person name="Yukawa K."/>
            <person name="Zhong H."/>
            <person name="Yano M."/>
            <person name="Yuan Q."/>
            <person name="Ouyang S."/>
            <person name="Liu J."/>
            <person name="Jones K.M."/>
            <person name="Gansberger K."/>
            <person name="Moffat K."/>
            <person name="Hill J."/>
            <person name="Bera J."/>
            <person name="Fadrosh D."/>
            <person name="Jin S."/>
            <person name="Johri S."/>
            <person name="Kim M."/>
            <person name="Overton L."/>
            <person name="Reardon M."/>
            <person name="Tsitrin T."/>
            <person name="Vuong H."/>
            <person name="Weaver B."/>
            <person name="Ciecko A."/>
            <person name="Tallon L."/>
            <person name="Jackson J."/>
            <person name="Pai G."/>
            <person name="Aken S.V."/>
            <person name="Utterback T."/>
            <person name="Reidmuller S."/>
            <person name="Feldblyum T."/>
            <person name="Hsiao J."/>
            <person name="Zismann V."/>
            <person name="Iobst S."/>
            <person name="de Vazeille A.R."/>
            <person name="Buell C.R."/>
            <person name="Ying K."/>
            <person name="Li Y."/>
            <person name="Lu T."/>
            <person name="Huang Y."/>
            <person name="Zhao Q."/>
            <person name="Feng Q."/>
            <person name="Zhang L."/>
            <person name="Zhu J."/>
            <person name="Weng Q."/>
            <person name="Mu J."/>
            <person name="Lu Y."/>
            <person name="Fan D."/>
            <person name="Liu Y."/>
            <person name="Guan J."/>
            <person name="Zhang Y."/>
            <person name="Yu S."/>
            <person name="Liu X."/>
            <person name="Zhang Y."/>
            <person name="Hong G."/>
            <person name="Han B."/>
            <person name="Choisne N."/>
            <person name="Demange N."/>
            <person name="Orjeda G."/>
            <person name="Samain S."/>
            <person name="Cattolico L."/>
            <person name="Pelletier E."/>
            <person name="Couloux A."/>
            <person name="Segurens B."/>
            <person name="Wincker P."/>
            <person name="D'Hont A."/>
            <person name="Scarpelli C."/>
            <person name="Weissenbach J."/>
            <person name="Salanoubat M."/>
            <person name="Quetier F."/>
            <person name="Yu Y."/>
            <person name="Kim H.R."/>
            <person name="Rambo T."/>
            <person name="Currie J."/>
            <person name="Collura K."/>
            <person name="Luo M."/>
            <person name="Yang T."/>
            <person name="Ammiraju J.S.S."/>
            <person name="Engler F."/>
            <person name="Soderlund C."/>
            <person name="Wing R.A."/>
            <person name="Palmer L.E."/>
            <person name="de la Bastide M."/>
            <person name="Spiegel L."/>
            <person name="Nascimento L."/>
            <person name="Zutavern T."/>
            <person name="O'Shaughnessy A."/>
            <person name="Dike S."/>
            <person name="Dedhia N."/>
            <person name="Preston R."/>
            <person name="Balija V."/>
            <person name="McCombie W.R."/>
            <person name="Chow T."/>
            <person name="Chen H."/>
            <person name="Chung M."/>
            <person name="Chen C."/>
            <person name="Shaw J."/>
            <person name="Wu H."/>
            <person name="Hsiao K."/>
            <person name="Chao Y."/>
            <person name="Chu M."/>
            <person name="Cheng C."/>
            <person name="Hour A."/>
            <person name="Lee P."/>
            <person name="Lin S."/>
            <person name="Lin Y."/>
            <person name="Liou J."/>
            <person name="Liu S."/>
            <person name="Hsing Y."/>
            <person name="Raghuvanshi S."/>
            <person name="Mohanty A."/>
            <person name="Bharti A.K."/>
            <person name="Gaur A."/>
            <person name="Gupta V."/>
            <person name="Kumar D."/>
            <person name="Ravi V."/>
            <person name="Vij S."/>
            <person name="Kapur A."/>
            <person name="Khurana P."/>
            <person name="Khurana P."/>
            <person name="Khurana J.P."/>
            <person name="Tyagi A.K."/>
            <person name="Gaikwad K."/>
            <person name="Singh A."/>
            <person name="Dalal V."/>
            <person name="Srivastava S."/>
            <person name="Dixit A."/>
            <person name="Pal A.K."/>
            <person name="Ghazi I.A."/>
            <person name="Yadav M."/>
            <person name="Pandit A."/>
            <person name="Bhargava A."/>
            <person name="Sureshbabu K."/>
            <person name="Batra K."/>
            <person name="Sharma T.R."/>
            <person name="Mohapatra T."/>
            <person name="Singh N.K."/>
            <person name="Messing J."/>
            <person name="Nelson A.B."/>
            <person name="Fuks G."/>
            <person name="Kavchok S."/>
            <person name="Keizer G."/>
            <person name="Linton E."/>
            <person name="Llaca V."/>
            <person name="Song R."/>
            <person name="Tanyolac B."/>
            <person name="Young S."/>
            <person name="Ho-Il K."/>
            <person name="Hahn J.H."/>
            <person name="Sangsakoo G."/>
            <person name="Vanavichit A."/>
            <person name="de Mattos Luiz.A.T."/>
            <person name="Zimmer P.D."/>
            <person name="Malone G."/>
            <person name="Dellagostin O."/>
            <person name="de Oliveira A.C."/>
            <person name="Bevan M."/>
            <person name="Bancroft I."/>
            <person name="Minx P."/>
            <person name="Cordum H."/>
            <person name="Wilson R."/>
            <person name="Cheng Z."/>
            <person name="Jin W."/>
            <person name="Jiang J."/>
            <person name="Leong S.A."/>
            <person name="Iwama H."/>
            <person name="Gojobori T."/>
            <person name="Itoh T."/>
            <person name="Niimura Y."/>
            <person name="Fujii Y."/>
            <person name="Habara T."/>
            <person name="Sakai H."/>
            <person name="Sato Y."/>
            <person name="Wilson G."/>
            <person name="Kumar K."/>
            <person name="McCouch S."/>
            <person name="Juretic N."/>
            <person name="Hoen D."/>
            <person name="Wright S."/>
            <person name="Bruskiewich R."/>
            <person name="Bureau T."/>
            <person name="Miyao A."/>
            <person name="Hirochika H."/>
            <person name="Nishikawa T."/>
            <person name="Kadowaki K."/>
            <person name="Sugiura M."/>
            <person name="Burr B."/>
            <person name="Sasaki T."/>
        </authorList>
    </citation>
    <scope>NUCLEOTIDE SEQUENCE [LARGE SCALE GENOMIC DNA]</scope>
    <source>
        <strain evidence="2">cv. Nipponbare</strain>
    </source>
</reference>
<evidence type="ECO:0000313" key="2">
    <source>
        <dbReference type="Proteomes" id="UP000000763"/>
    </source>
</evidence>
<dbReference type="EMBL" id="AP008208">
    <property type="protein sequence ID" value="BAH91701.1"/>
    <property type="molecule type" value="Genomic_DNA"/>
</dbReference>
<gene>
    <name evidence="1" type="ordered locus">Os02g0499000</name>
</gene>
<proteinExistence type="predicted"/>
<organism evidence="1 2">
    <name type="scientific">Oryza sativa subsp. japonica</name>
    <name type="common">Rice</name>
    <dbReference type="NCBI Taxonomy" id="39947"/>
    <lineage>
        <taxon>Eukaryota</taxon>
        <taxon>Viridiplantae</taxon>
        <taxon>Streptophyta</taxon>
        <taxon>Embryophyta</taxon>
        <taxon>Tracheophyta</taxon>
        <taxon>Spermatophyta</taxon>
        <taxon>Magnoliopsida</taxon>
        <taxon>Liliopsida</taxon>
        <taxon>Poales</taxon>
        <taxon>Poaceae</taxon>
        <taxon>BOP clade</taxon>
        <taxon>Oryzoideae</taxon>
        <taxon>Oryzeae</taxon>
        <taxon>Oryzinae</taxon>
        <taxon>Oryza</taxon>
        <taxon>Oryza sativa</taxon>
    </lineage>
</organism>
<accession>C7IYD1</accession>
<dbReference type="Proteomes" id="UP000000763">
    <property type="component" value="Chromosome 2"/>
</dbReference>
<feature type="non-terminal residue" evidence="1">
    <location>
        <position position="1"/>
    </location>
</feature>
<dbReference type="AlphaFoldDB" id="C7IYD1"/>
<evidence type="ECO:0000313" key="1">
    <source>
        <dbReference type="EMBL" id="BAH91701.1"/>
    </source>
</evidence>
<dbReference type="KEGG" id="dosa:Os02g0499000"/>
<protein>
    <submittedName>
        <fullName evidence="1">Os02g0499000 protein</fullName>
    </submittedName>
</protein>
<name>C7IYD1_ORYSJ</name>
<sequence>EKCNVIPVREMVAVPNAELAAVPNDQCLWGFPSLQLSPVSPMCWALNTVVVSSRWH</sequence>
<reference evidence="2" key="2">
    <citation type="journal article" date="2008" name="Nucleic Acids Res.">
        <title>The rice annotation project database (RAP-DB): 2008 update.</title>
        <authorList>
            <consortium name="The rice annotation project (RAP)"/>
        </authorList>
    </citation>
    <scope>GENOME REANNOTATION</scope>
    <source>
        <strain evidence="2">cv. Nipponbare</strain>
    </source>
</reference>